<dbReference type="Pfam" id="PF01480">
    <property type="entry name" value="PWI"/>
    <property type="match status" value="1"/>
</dbReference>
<gene>
    <name evidence="4" type="ORF">APUTEX25_001305</name>
</gene>
<dbReference type="InterPro" id="IPR052225">
    <property type="entry name" value="Ser/Arg_repetitive_matrix"/>
</dbReference>
<evidence type="ECO:0000259" key="3">
    <source>
        <dbReference type="PROSITE" id="PS51025"/>
    </source>
</evidence>
<dbReference type="EMBL" id="QOKY01000215">
    <property type="protein sequence ID" value="RMZ52111.1"/>
    <property type="molecule type" value="Genomic_DNA"/>
</dbReference>
<dbReference type="GO" id="GO:0005681">
    <property type="term" value="C:spliceosomal complex"/>
    <property type="evidence" value="ECO:0007669"/>
    <property type="project" value="TreeGrafter"/>
</dbReference>
<dbReference type="PANTHER" id="PTHR23148">
    <property type="entry name" value="SERINE/ARGININE REGULATED NUCLEAR MATRIX PROTEIN"/>
    <property type="match status" value="1"/>
</dbReference>
<dbReference type="InterPro" id="IPR036483">
    <property type="entry name" value="PWI_dom_sf"/>
</dbReference>
<feature type="non-terminal residue" evidence="4">
    <location>
        <position position="199"/>
    </location>
</feature>
<dbReference type="InterPro" id="IPR002483">
    <property type="entry name" value="PWI_dom"/>
</dbReference>
<comment type="caution">
    <text evidence="4">The sequence shown here is derived from an EMBL/GenBank/DDBJ whole genome shotgun (WGS) entry which is preliminary data.</text>
</comment>
<keyword evidence="1" id="KW-0507">mRNA processing</keyword>
<evidence type="ECO:0000313" key="4">
    <source>
        <dbReference type="EMBL" id="RMZ52111.1"/>
    </source>
</evidence>
<dbReference type="GO" id="GO:0003723">
    <property type="term" value="F:RNA binding"/>
    <property type="evidence" value="ECO:0007669"/>
    <property type="project" value="TreeGrafter"/>
</dbReference>
<dbReference type="GO" id="GO:0006397">
    <property type="term" value="P:mRNA processing"/>
    <property type="evidence" value="ECO:0007669"/>
    <property type="project" value="UniProtKB-KW"/>
</dbReference>
<evidence type="ECO:0000256" key="2">
    <source>
        <dbReference type="SAM" id="MobiDB-lite"/>
    </source>
</evidence>
<name>A0A3M7KNH3_AUXPR</name>
<feature type="region of interest" description="Disordered" evidence="2">
    <location>
        <begin position="146"/>
        <end position="199"/>
    </location>
</feature>
<dbReference type="PANTHER" id="PTHR23148:SF0">
    <property type="entry name" value="SERINE_ARGININE REPETITIVE MATRIX PROTEIN 1"/>
    <property type="match status" value="1"/>
</dbReference>
<protein>
    <recommendedName>
        <fullName evidence="3">PWI domain-containing protein</fullName>
    </recommendedName>
</protein>
<reference evidence="5" key="1">
    <citation type="journal article" date="2018" name="Algal Res.">
        <title>Characterization of plant carbon substrate utilization by Auxenochlorella protothecoides.</title>
        <authorList>
            <person name="Vogler B.W."/>
            <person name="Starkenburg S.R."/>
            <person name="Sudasinghe N."/>
            <person name="Schambach J.Y."/>
            <person name="Rollin J.A."/>
            <person name="Pattathil S."/>
            <person name="Barry A.N."/>
        </authorList>
    </citation>
    <scope>NUCLEOTIDE SEQUENCE [LARGE SCALE GENOMIC DNA]</scope>
    <source>
        <strain evidence="5">UTEX 25</strain>
    </source>
</reference>
<dbReference type="Proteomes" id="UP000279271">
    <property type="component" value="Unassembled WGS sequence"/>
</dbReference>
<accession>A0A3M7KNH3</accession>
<feature type="domain" description="PWI" evidence="3">
    <location>
        <begin position="27"/>
        <end position="126"/>
    </location>
</feature>
<dbReference type="SMART" id="SM00311">
    <property type="entry name" value="PWI"/>
    <property type="match status" value="1"/>
</dbReference>
<evidence type="ECO:0000256" key="1">
    <source>
        <dbReference type="ARBA" id="ARBA00022664"/>
    </source>
</evidence>
<evidence type="ECO:0000313" key="5">
    <source>
        <dbReference type="Proteomes" id="UP000279271"/>
    </source>
</evidence>
<dbReference type="GO" id="GO:0048024">
    <property type="term" value="P:regulation of mRNA splicing, via spliceosome"/>
    <property type="evidence" value="ECO:0007669"/>
    <property type="project" value="TreeGrafter"/>
</dbReference>
<dbReference type="Gene3D" id="1.20.1390.10">
    <property type="entry name" value="PWI domain"/>
    <property type="match status" value="1"/>
</dbReference>
<dbReference type="SUPFAM" id="SSF101233">
    <property type="entry name" value="PWI domain"/>
    <property type="match status" value="1"/>
</dbReference>
<dbReference type="AlphaFoldDB" id="A0A3M7KNH3"/>
<organism evidence="4 5">
    <name type="scientific">Auxenochlorella protothecoides</name>
    <name type="common">Green microalga</name>
    <name type="synonym">Chlorella protothecoides</name>
    <dbReference type="NCBI Taxonomy" id="3075"/>
    <lineage>
        <taxon>Eukaryota</taxon>
        <taxon>Viridiplantae</taxon>
        <taxon>Chlorophyta</taxon>
        <taxon>core chlorophytes</taxon>
        <taxon>Trebouxiophyceae</taxon>
        <taxon>Chlorellales</taxon>
        <taxon>Chlorellaceae</taxon>
        <taxon>Auxenochlorella</taxon>
    </lineage>
</organism>
<proteinExistence type="predicted"/>
<dbReference type="PROSITE" id="PS51025">
    <property type="entry name" value="PWI"/>
    <property type="match status" value="1"/>
</dbReference>
<feature type="compositionally biased region" description="Basic and acidic residues" evidence="2">
    <location>
        <begin position="146"/>
        <end position="189"/>
    </location>
</feature>
<sequence>MSGAGLRGVSAEQDGRFRNKELRLMKQMKFPEEYKTKVDLSRVNWDVMKPWIAKRVTELLGIEDDVLIGYIFGQLEGQKTIDPRKLQINLTGFLEKNTSLFCKELWTLLSSAALSSTGIPQKFLDEKAEELRLRREEDERIQARLRAEQAKRDEENRQANAARRDLEDSVHRLRREDDGGRFEERRRGDDDDGVSRQVV</sequence>